<dbReference type="SUPFAM" id="SSF53850">
    <property type="entry name" value="Periplasmic binding protein-like II"/>
    <property type="match status" value="1"/>
</dbReference>
<dbReference type="Gene3D" id="1.10.10.10">
    <property type="entry name" value="Winged helix-like DNA-binding domain superfamily/Winged helix DNA-binding domain"/>
    <property type="match status" value="1"/>
</dbReference>
<dbReference type="NCBIfam" id="NF040786">
    <property type="entry name" value="LysR_Sec_metab"/>
    <property type="match status" value="1"/>
</dbReference>
<dbReference type="Gene3D" id="3.40.190.290">
    <property type="match status" value="1"/>
</dbReference>
<dbReference type="InterPro" id="IPR047788">
    <property type="entry name" value="LysR-like_Sec_metab"/>
</dbReference>
<evidence type="ECO:0000256" key="1">
    <source>
        <dbReference type="ARBA" id="ARBA00009437"/>
    </source>
</evidence>
<dbReference type="PANTHER" id="PTHR30126">
    <property type="entry name" value="HTH-TYPE TRANSCRIPTIONAL REGULATOR"/>
    <property type="match status" value="1"/>
</dbReference>
<reference evidence="6" key="1">
    <citation type="journal article" date="2022" name="Arch. Microbiol.">
        <title>Pseudodesulfovibrio sediminis sp. nov., a mesophilic and neutrophilic sulfate-reducing bacterium isolated from sediment of a brackish lake.</title>
        <authorList>
            <person name="Takahashi A."/>
            <person name="Kojima H."/>
            <person name="Watanabe M."/>
            <person name="Fukui M."/>
        </authorList>
    </citation>
    <scope>NUCLEOTIDE SEQUENCE</scope>
    <source>
        <strain evidence="6">SF6</strain>
    </source>
</reference>
<evidence type="ECO:0000256" key="3">
    <source>
        <dbReference type="ARBA" id="ARBA00023125"/>
    </source>
</evidence>
<keyword evidence="7" id="KW-1185">Reference proteome</keyword>
<dbReference type="PANTHER" id="PTHR30126:SF64">
    <property type="entry name" value="HTH-TYPE TRANSCRIPTIONAL REGULATOR CITR"/>
    <property type="match status" value="1"/>
</dbReference>
<dbReference type="EMBL" id="AP024485">
    <property type="protein sequence ID" value="BCS90272.1"/>
    <property type="molecule type" value="Genomic_DNA"/>
</dbReference>
<sequence length="295" mass="32807">MDLRKLEAFCKVYELQSFSKAGDMMFLSQPTISSHVANLEEELGVKLFDRLGRSVMPTQAGNVLYGRAMVIFENLNSAKASIEELRDRVVGDLQIGCSTIPSHSILPRLVSEFSVSYPEVSFTVHTGDTSEVVKRVLNGDWPVGIVGLDPEDSDLQSYLIAEDETMVVASPSAPWLMDTDQELALEAVLALPWIMRERGSATRMALESALVKTGSSSRSLKVRCQVEGTCESLSHALNGVGVCFISRLVADDYLERGKLVQLKVPELEGRRKFYLIHHRGRYMFPALKAFVEFNK</sequence>
<dbReference type="InterPro" id="IPR005119">
    <property type="entry name" value="LysR_subst-bd"/>
</dbReference>
<evidence type="ECO:0000259" key="5">
    <source>
        <dbReference type="PROSITE" id="PS50931"/>
    </source>
</evidence>
<comment type="similarity">
    <text evidence="1">Belongs to the LysR transcriptional regulatory family.</text>
</comment>
<dbReference type="InterPro" id="IPR000847">
    <property type="entry name" value="LysR_HTH_N"/>
</dbReference>
<organism evidence="6 7">
    <name type="scientific">Pseudodesulfovibrio sediminis</name>
    <dbReference type="NCBI Taxonomy" id="2810563"/>
    <lineage>
        <taxon>Bacteria</taxon>
        <taxon>Pseudomonadati</taxon>
        <taxon>Thermodesulfobacteriota</taxon>
        <taxon>Desulfovibrionia</taxon>
        <taxon>Desulfovibrionales</taxon>
        <taxon>Desulfovibrionaceae</taxon>
    </lineage>
</organism>
<dbReference type="Pfam" id="PF00126">
    <property type="entry name" value="HTH_1"/>
    <property type="match status" value="1"/>
</dbReference>
<dbReference type="PRINTS" id="PR00039">
    <property type="entry name" value="HTHLYSR"/>
</dbReference>
<accession>A0ABM7PB49</accession>
<dbReference type="Proteomes" id="UP001053296">
    <property type="component" value="Chromosome"/>
</dbReference>
<keyword evidence="2" id="KW-0805">Transcription regulation</keyword>
<dbReference type="SUPFAM" id="SSF46785">
    <property type="entry name" value="Winged helix' DNA-binding domain"/>
    <property type="match status" value="1"/>
</dbReference>
<keyword evidence="3" id="KW-0238">DNA-binding</keyword>
<dbReference type="PROSITE" id="PS50931">
    <property type="entry name" value="HTH_LYSR"/>
    <property type="match status" value="1"/>
</dbReference>
<proteinExistence type="inferred from homology"/>
<evidence type="ECO:0000256" key="4">
    <source>
        <dbReference type="ARBA" id="ARBA00023163"/>
    </source>
</evidence>
<dbReference type="InterPro" id="IPR036388">
    <property type="entry name" value="WH-like_DNA-bd_sf"/>
</dbReference>
<gene>
    <name evidence="6" type="ORF">PSDVSF_35140</name>
</gene>
<evidence type="ECO:0000313" key="6">
    <source>
        <dbReference type="EMBL" id="BCS90272.1"/>
    </source>
</evidence>
<dbReference type="InterPro" id="IPR036390">
    <property type="entry name" value="WH_DNA-bd_sf"/>
</dbReference>
<dbReference type="RefSeq" id="WP_229592252.1">
    <property type="nucleotide sequence ID" value="NZ_AP024485.1"/>
</dbReference>
<evidence type="ECO:0000256" key="2">
    <source>
        <dbReference type="ARBA" id="ARBA00023015"/>
    </source>
</evidence>
<name>A0ABM7PB49_9BACT</name>
<evidence type="ECO:0000313" key="7">
    <source>
        <dbReference type="Proteomes" id="UP001053296"/>
    </source>
</evidence>
<protein>
    <submittedName>
        <fullName evidence="6">LysR family transcriptional regulator</fullName>
    </submittedName>
</protein>
<dbReference type="Pfam" id="PF03466">
    <property type="entry name" value="LysR_substrate"/>
    <property type="match status" value="1"/>
</dbReference>
<keyword evidence="4" id="KW-0804">Transcription</keyword>
<feature type="domain" description="HTH lysR-type" evidence="5">
    <location>
        <begin position="1"/>
        <end position="58"/>
    </location>
</feature>